<reference evidence="5" key="1">
    <citation type="submission" date="2015-02" db="EMBL/GenBank/DDBJ databases">
        <authorList>
            <person name="Chooi Y.-H."/>
        </authorList>
    </citation>
    <scope>NUCLEOTIDE SEQUENCE [LARGE SCALE GENOMIC DNA]</scope>
    <source>
        <strain evidence="5">strain Y</strain>
    </source>
</reference>
<feature type="domain" description="Methyltransferase small" evidence="3">
    <location>
        <begin position="47"/>
        <end position="163"/>
    </location>
</feature>
<evidence type="ECO:0000259" key="3">
    <source>
        <dbReference type="Pfam" id="PF05175"/>
    </source>
</evidence>
<accession>A0A0D6JLB9</accession>
<sequence>MHDVDTSQKGDTAPLCRSEITDDDFLGGQLKVLQPVRGYRAGLDAVLLAAAVEANSDRRTRVLDVGAGVGTVGLCVARRLPFAEVVLFEREAALVDLARENITRNGLEGRVRACLGEVGARAGHYLEREGLKDGSFTHVLANPPFFDGGSATRSASKLRAAAHVMDGGDFEVWGRFLARMAGPAGQALVIHKADALAKVLAGLEGRFGRIRVLPIRPRPGENANRVIVSGIRGSKAPLSVLPGFVLHGDGNGFTPAAEAILREGRGLYPK</sequence>
<proteinExistence type="predicted"/>
<dbReference type="PANTHER" id="PTHR47739:SF1">
    <property type="entry name" value="TRNA1(VAL) (ADENINE(37)-N6)-METHYLTRANSFERASE"/>
    <property type="match status" value="1"/>
</dbReference>
<keyword evidence="1 4" id="KW-0489">Methyltransferase</keyword>
<dbReference type="InterPro" id="IPR029063">
    <property type="entry name" value="SAM-dependent_MTases_sf"/>
</dbReference>
<evidence type="ECO:0000256" key="1">
    <source>
        <dbReference type="ARBA" id="ARBA00022603"/>
    </source>
</evidence>
<keyword evidence="5" id="KW-1185">Reference proteome</keyword>
<dbReference type="KEGG" id="fiy:BN1229_v1_3905"/>
<dbReference type="EMBL" id="LN829119">
    <property type="protein sequence ID" value="CPR22472.1"/>
    <property type="molecule type" value="Genomic_DNA"/>
</dbReference>
<dbReference type="AlphaFoldDB" id="A0A0D6JLB9"/>
<dbReference type="Gene3D" id="3.40.50.150">
    <property type="entry name" value="Vaccinia Virus protein VP39"/>
    <property type="match status" value="1"/>
</dbReference>
<evidence type="ECO:0000313" key="5">
    <source>
        <dbReference type="Proteomes" id="UP000033187"/>
    </source>
</evidence>
<dbReference type="PANTHER" id="PTHR47739">
    <property type="entry name" value="TRNA1(VAL) (ADENINE(37)-N6)-METHYLTRANSFERASE"/>
    <property type="match status" value="1"/>
</dbReference>
<dbReference type="Proteomes" id="UP000033187">
    <property type="component" value="Chromosome 1"/>
</dbReference>
<keyword evidence="4" id="KW-0808">Transferase</keyword>
<dbReference type="Pfam" id="PF05175">
    <property type="entry name" value="MTS"/>
    <property type="match status" value="1"/>
</dbReference>
<dbReference type="SUPFAM" id="SSF53335">
    <property type="entry name" value="S-adenosyl-L-methionine-dependent methyltransferases"/>
    <property type="match status" value="1"/>
</dbReference>
<dbReference type="GO" id="GO:0008168">
    <property type="term" value="F:methyltransferase activity"/>
    <property type="evidence" value="ECO:0007669"/>
    <property type="project" value="UniProtKB-KW"/>
</dbReference>
<dbReference type="CDD" id="cd02440">
    <property type="entry name" value="AdoMet_MTases"/>
    <property type="match status" value="1"/>
</dbReference>
<protein>
    <submittedName>
        <fullName evidence="4">Methyltransferase</fullName>
    </submittedName>
</protein>
<name>A0A0D6JLB9_9HYPH</name>
<keyword evidence="2" id="KW-0949">S-adenosyl-L-methionine</keyword>
<dbReference type="GO" id="GO:0032259">
    <property type="term" value="P:methylation"/>
    <property type="evidence" value="ECO:0007669"/>
    <property type="project" value="UniProtKB-KW"/>
</dbReference>
<dbReference type="InterPro" id="IPR050210">
    <property type="entry name" value="tRNA_Adenine-N(6)_MTase"/>
</dbReference>
<evidence type="ECO:0000256" key="2">
    <source>
        <dbReference type="ARBA" id="ARBA00022691"/>
    </source>
</evidence>
<organism evidence="4 5">
    <name type="scientific">Candidatus Filomicrobium marinum</name>
    <dbReference type="NCBI Taxonomy" id="1608628"/>
    <lineage>
        <taxon>Bacteria</taxon>
        <taxon>Pseudomonadati</taxon>
        <taxon>Pseudomonadota</taxon>
        <taxon>Alphaproteobacteria</taxon>
        <taxon>Hyphomicrobiales</taxon>
        <taxon>Hyphomicrobiaceae</taxon>
        <taxon>Filomicrobium</taxon>
    </lineage>
</organism>
<dbReference type="InterPro" id="IPR007848">
    <property type="entry name" value="Small_mtfrase_dom"/>
</dbReference>
<gene>
    <name evidence="4" type="ORF">YBN1229_v1_3905</name>
</gene>
<evidence type="ECO:0000313" key="4">
    <source>
        <dbReference type="EMBL" id="CPR22472.1"/>
    </source>
</evidence>